<dbReference type="GO" id="GO:0016787">
    <property type="term" value="F:hydrolase activity"/>
    <property type="evidence" value="ECO:0007669"/>
    <property type="project" value="UniProtKB-KW"/>
</dbReference>
<accession>A0A8J3Q4E5</accession>
<comment type="cofactor">
    <cofactor evidence="1">
        <name>Mg(2+)</name>
        <dbReference type="ChEBI" id="CHEBI:18420"/>
    </cofactor>
</comment>
<dbReference type="PROSITE" id="PS00893">
    <property type="entry name" value="NUDIX_BOX"/>
    <property type="match status" value="1"/>
</dbReference>
<comment type="caution">
    <text evidence="4">The sequence shown here is derived from an EMBL/GenBank/DDBJ whole genome shotgun (WGS) entry which is preliminary data.</text>
</comment>
<keyword evidence="5" id="KW-1185">Reference proteome</keyword>
<evidence type="ECO:0000256" key="1">
    <source>
        <dbReference type="ARBA" id="ARBA00001946"/>
    </source>
</evidence>
<sequence length="165" mass="17741">MIGHCFRCGQLLPQALPAVCGGCGYEQYLNARPTGSLVVTDDAGQILLLRRAREPGLGLWETPGGFCDAWEQPADAAVREGLEELGVQVILGEFLGMFVGSYPFQGEVFPVLDCFWRATLPAGARLKLDPAESTQARWFDAAAPPPLAFSTMIHAVHAVALVLKS</sequence>
<dbReference type="InterPro" id="IPR020084">
    <property type="entry name" value="NUDIX_hydrolase_CS"/>
</dbReference>
<dbReference type="RefSeq" id="WP_203907056.1">
    <property type="nucleotide sequence ID" value="NZ_BONY01000006.1"/>
</dbReference>
<proteinExistence type="predicted"/>
<evidence type="ECO:0000256" key="2">
    <source>
        <dbReference type="ARBA" id="ARBA00022801"/>
    </source>
</evidence>
<dbReference type="PANTHER" id="PTHR43046:SF16">
    <property type="entry name" value="ADP-RIBOSE PYROPHOSPHATASE YJHB-RELATED"/>
    <property type="match status" value="1"/>
</dbReference>
<organism evidence="4 5">
    <name type="scientific">Rhizocola hellebori</name>
    <dbReference type="NCBI Taxonomy" id="1392758"/>
    <lineage>
        <taxon>Bacteria</taxon>
        <taxon>Bacillati</taxon>
        <taxon>Actinomycetota</taxon>
        <taxon>Actinomycetes</taxon>
        <taxon>Micromonosporales</taxon>
        <taxon>Micromonosporaceae</taxon>
        <taxon>Rhizocola</taxon>
    </lineage>
</organism>
<dbReference type="SUPFAM" id="SSF55811">
    <property type="entry name" value="Nudix"/>
    <property type="match status" value="1"/>
</dbReference>
<dbReference type="EMBL" id="BONY01000006">
    <property type="protein sequence ID" value="GIH03128.1"/>
    <property type="molecule type" value="Genomic_DNA"/>
</dbReference>
<gene>
    <name evidence="4" type="ORF">Rhe02_11950</name>
</gene>
<feature type="domain" description="Nudix hydrolase" evidence="3">
    <location>
        <begin position="29"/>
        <end position="161"/>
    </location>
</feature>
<name>A0A8J3Q4E5_9ACTN</name>
<protein>
    <recommendedName>
        <fullName evidence="3">Nudix hydrolase domain-containing protein</fullName>
    </recommendedName>
</protein>
<evidence type="ECO:0000313" key="4">
    <source>
        <dbReference type="EMBL" id="GIH03128.1"/>
    </source>
</evidence>
<dbReference type="Proteomes" id="UP000612899">
    <property type="component" value="Unassembled WGS sequence"/>
</dbReference>
<evidence type="ECO:0000259" key="3">
    <source>
        <dbReference type="PROSITE" id="PS51462"/>
    </source>
</evidence>
<dbReference type="PROSITE" id="PS51462">
    <property type="entry name" value="NUDIX"/>
    <property type="match status" value="1"/>
</dbReference>
<dbReference type="InterPro" id="IPR015797">
    <property type="entry name" value="NUDIX_hydrolase-like_dom_sf"/>
</dbReference>
<reference evidence="4" key="1">
    <citation type="submission" date="2021-01" db="EMBL/GenBank/DDBJ databases">
        <title>Whole genome shotgun sequence of Rhizocola hellebori NBRC 109834.</title>
        <authorList>
            <person name="Komaki H."/>
            <person name="Tamura T."/>
        </authorList>
    </citation>
    <scope>NUCLEOTIDE SEQUENCE</scope>
    <source>
        <strain evidence="4">NBRC 109834</strain>
    </source>
</reference>
<dbReference type="PANTHER" id="PTHR43046">
    <property type="entry name" value="GDP-MANNOSE MANNOSYL HYDROLASE"/>
    <property type="match status" value="1"/>
</dbReference>
<dbReference type="Gene3D" id="3.90.79.10">
    <property type="entry name" value="Nucleoside Triphosphate Pyrophosphohydrolase"/>
    <property type="match status" value="1"/>
</dbReference>
<dbReference type="Pfam" id="PF00293">
    <property type="entry name" value="NUDIX"/>
    <property type="match status" value="1"/>
</dbReference>
<dbReference type="InterPro" id="IPR000086">
    <property type="entry name" value="NUDIX_hydrolase_dom"/>
</dbReference>
<dbReference type="AlphaFoldDB" id="A0A8J3Q4E5"/>
<evidence type="ECO:0000313" key="5">
    <source>
        <dbReference type="Proteomes" id="UP000612899"/>
    </source>
</evidence>
<keyword evidence="2" id="KW-0378">Hydrolase</keyword>